<sequence>MKASDSKDATPAKYLEHLLQRKGIEHARHMRDELNWRRKPSAMFWTIRHSWRAWIVGAFTFKSGVVAFAADLKGLFG</sequence>
<gene>
    <name evidence="1" type="ORF">AB7A72_07970</name>
</gene>
<comment type="caution">
    <text evidence="1">The sequence shown here is derived from an EMBL/GenBank/DDBJ whole genome shotgun (WGS) entry which is preliminary data.</text>
</comment>
<dbReference type="Proteomes" id="UP001562178">
    <property type="component" value="Unassembled WGS sequence"/>
</dbReference>
<evidence type="ECO:0000313" key="2">
    <source>
        <dbReference type="Proteomes" id="UP001562178"/>
    </source>
</evidence>
<keyword evidence="2" id="KW-1185">Reference proteome</keyword>
<dbReference type="EMBL" id="JBGBDC010000003">
    <property type="protein sequence ID" value="MEY2250934.1"/>
    <property type="molecule type" value="Genomic_DNA"/>
</dbReference>
<accession>A0ABV4B0D7</accession>
<name>A0ABV4B0D7_9BURK</name>
<organism evidence="1 2">
    <name type="scientific">Comamonas sediminis</name>
    <dbReference type="NCBI Taxonomy" id="1783360"/>
    <lineage>
        <taxon>Bacteria</taxon>
        <taxon>Pseudomonadati</taxon>
        <taxon>Pseudomonadota</taxon>
        <taxon>Betaproteobacteria</taxon>
        <taxon>Burkholderiales</taxon>
        <taxon>Comamonadaceae</taxon>
        <taxon>Comamonas</taxon>
    </lineage>
</organism>
<protein>
    <submittedName>
        <fullName evidence="1">Uncharacterized protein</fullName>
    </submittedName>
</protein>
<dbReference type="RefSeq" id="WP_369459569.1">
    <property type="nucleotide sequence ID" value="NZ_JBGBDC010000003.1"/>
</dbReference>
<reference evidence="1 2" key="1">
    <citation type="journal article" date="2016" name="Int. J. Syst. Evol. Microbiol.">
        <title>Description of Comamonas sediminis sp. nov., isolated from lagoon sediments.</title>
        <authorList>
            <person name="Subhash Y."/>
            <person name="Bang J.J."/>
            <person name="You T.H."/>
            <person name="Lee S.S."/>
        </authorList>
    </citation>
    <scope>NUCLEOTIDE SEQUENCE [LARGE SCALE GENOMIC DNA]</scope>
    <source>
        <strain evidence="1 2">JCM 31169</strain>
    </source>
</reference>
<evidence type="ECO:0000313" key="1">
    <source>
        <dbReference type="EMBL" id="MEY2250934.1"/>
    </source>
</evidence>
<proteinExistence type="predicted"/>